<keyword evidence="2" id="KW-1185">Reference proteome</keyword>
<accession>K0SHK2</accession>
<dbReference type="AlphaFoldDB" id="K0SHK2"/>
<dbReference type="Proteomes" id="UP000266841">
    <property type="component" value="Unassembled WGS sequence"/>
</dbReference>
<gene>
    <name evidence="1" type="ORF">THAOC_14404</name>
</gene>
<evidence type="ECO:0000313" key="1">
    <source>
        <dbReference type="EMBL" id="EJK64820.1"/>
    </source>
</evidence>
<name>K0SHK2_THAOC</name>
<protein>
    <submittedName>
        <fullName evidence="1">Uncharacterized protein</fullName>
    </submittedName>
</protein>
<comment type="caution">
    <text evidence="1">The sequence shown here is derived from an EMBL/GenBank/DDBJ whole genome shotgun (WGS) entry which is preliminary data.</text>
</comment>
<reference evidence="1 2" key="1">
    <citation type="journal article" date="2012" name="Genome Biol.">
        <title>Genome and low-iron response of an oceanic diatom adapted to chronic iron limitation.</title>
        <authorList>
            <person name="Lommer M."/>
            <person name="Specht M."/>
            <person name="Roy A.S."/>
            <person name="Kraemer L."/>
            <person name="Andreson R."/>
            <person name="Gutowska M.A."/>
            <person name="Wolf J."/>
            <person name="Bergner S.V."/>
            <person name="Schilhabel M.B."/>
            <person name="Klostermeier U.C."/>
            <person name="Beiko R.G."/>
            <person name="Rosenstiel P."/>
            <person name="Hippler M."/>
            <person name="Laroche J."/>
        </authorList>
    </citation>
    <scope>NUCLEOTIDE SEQUENCE [LARGE SCALE GENOMIC DNA]</scope>
    <source>
        <strain evidence="1 2">CCMP1005</strain>
    </source>
</reference>
<feature type="non-terminal residue" evidence="1">
    <location>
        <position position="1"/>
    </location>
</feature>
<organism evidence="1 2">
    <name type="scientific">Thalassiosira oceanica</name>
    <name type="common">Marine diatom</name>
    <dbReference type="NCBI Taxonomy" id="159749"/>
    <lineage>
        <taxon>Eukaryota</taxon>
        <taxon>Sar</taxon>
        <taxon>Stramenopiles</taxon>
        <taxon>Ochrophyta</taxon>
        <taxon>Bacillariophyta</taxon>
        <taxon>Coscinodiscophyceae</taxon>
        <taxon>Thalassiosirophycidae</taxon>
        <taxon>Thalassiosirales</taxon>
        <taxon>Thalassiosiraceae</taxon>
        <taxon>Thalassiosira</taxon>
    </lineage>
</organism>
<dbReference type="EMBL" id="AGNL01016813">
    <property type="protein sequence ID" value="EJK64820.1"/>
    <property type="molecule type" value="Genomic_DNA"/>
</dbReference>
<evidence type="ECO:0000313" key="2">
    <source>
        <dbReference type="Proteomes" id="UP000266841"/>
    </source>
</evidence>
<proteinExistence type="predicted"/>
<sequence>GACQVWANAGDVGLSSPSSSSAPIALKTCFFTCSAAARSILWAKLDCAVCPNRLSDERIADQDGRSRRMNCVVLWLHPSYVSSGPYPGPQLSDYGTTIDLLWAEPEGPEGANREIAIAAKLIPRSYPVPGRPGVPASLRLMDSWTLPGLCGLPRGQLGDLSIAIAKVKAPHRGAQRRQQPESTKQRFRADGCIIRALSEALSEVAKIPGCRTKAFANGQIVAIESPARPPAAALSEARALF</sequence>